<dbReference type="SMART" id="SM01012">
    <property type="entry name" value="ANTAR"/>
    <property type="match status" value="1"/>
</dbReference>
<protein>
    <submittedName>
        <fullName evidence="4">GAF and ANTAR domain-containing protein</fullName>
    </submittedName>
</protein>
<evidence type="ECO:0000256" key="1">
    <source>
        <dbReference type="ARBA" id="ARBA00023015"/>
    </source>
</evidence>
<evidence type="ECO:0000313" key="4">
    <source>
        <dbReference type="EMBL" id="UQT54753.1"/>
    </source>
</evidence>
<dbReference type="PIRSF" id="PIRSF036625">
    <property type="entry name" value="GAF_ANTAR"/>
    <property type="match status" value="1"/>
</dbReference>
<organism evidence="4 5">
    <name type="scientific">Streptomyces durmitorensis</name>
    <dbReference type="NCBI Taxonomy" id="319947"/>
    <lineage>
        <taxon>Bacteria</taxon>
        <taxon>Bacillati</taxon>
        <taxon>Actinomycetota</taxon>
        <taxon>Actinomycetes</taxon>
        <taxon>Kitasatosporales</taxon>
        <taxon>Streptomycetaceae</taxon>
        <taxon>Streptomyces</taxon>
    </lineage>
</organism>
<dbReference type="EMBL" id="CP097289">
    <property type="protein sequence ID" value="UQT54753.1"/>
    <property type="molecule type" value="Genomic_DNA"/>
</dbReference>
<evidence type="ECO:0000313" key="5">
    <source>
        <dbReference type="Proteomes" id="UP000829992"/>
    </source>
</evidence>
<sequence>MTAMSERQHERQHEKRLASAFTDLTGPLVRDVNVTDVLHTLSQHCVDLLDVSAAGVLLDVPHGPGVDVVASDEYTRALELFGIEWDEGPSLDCRRSPAHVSETRLDADDACPRWPRFTPRALLLGFTSVATVPLRCQDTVVGALSLLHDRPRPLDDVQLRLAKALADTAAMCVIQQQVLQGQKTQIARLQDSLESQIVIEQAKGFLSNSRGCTADQALIRMRTYARNRQLKLSDVARQVLDGAVAHTLLAPER</sequence>
<proteinExistence type="predicted"/>
<dbReference type="RefSeq" id="WP_249586244.1">
    <property type="nucleotide sequence ID" value="NZ_BAAAQL010000059.1"/>
</dbReference>
<evidence type="ECO:0000256" key="2">
    <source>
        <dbReference type="ARBA" id="ARBA00023163"/>
    </source>
</evidence>
<reference evidence="4 5" key="1">
    <citation type="submission" date="2022-05" db="EMBL/GenBank/DDBJ databases">
        <authorList>
            <person name="Zhou X."/>
            <person name="Li K."/>
            <person name="Man Y."/>
        </authorList>
    </citation>
    <scope>NUCLEOTIDE SEQUENCE [LARGE SCALE GENOMIC DNA]</scope>
    <source>
        <strain evidence="4 5">MS405</strain>
    </source>
</reference>
<accession>A0ABY4PP06</accession>
<dbReference type="InterPro" id="IPR012074">
    <property type="entry name" value="GAF_ANTAR"/>
</dbReference>
<dbReference type="Gene3D" id="3.30.450.40">
    <property type="match status" value="1"/>
</dbReference>
<dbReference type="InterPro" id="IPR029016">
    <property type="entry name" value="GAF-like_dom_sf"/>
</dbReference>
<dbReference type="SMART" id="SM00065">
    <property type="entry name" value="GAF"/>
    <property type="match status" value="1"/>
</dbReference>
<dbReference type="Pfam" id="PF13185">
    <property type="entry name" value="GAF_2"/>
    <property type="match status" value="1"/>
</dbReference>
<evidence type="ECO:0000259" key="3">
    <source>
        <dbReference type="PROSITE" id="PS50921"/>
    </source>
</evidence>
<feature type="domain" description="ANTAR" evidence="3">
    <location>
        <begin position="179"/>
        <end position="240"/>
    </location>
</feature>
<keyword evidence="5" id="KW-1185">Reference proteome</keyword>
<keyword evidence="2" id="KW-0804">Transcription</keyword>
<dbReference type="Gene3D" id="1.10.10.10">
    <property type="entry name" value="Winged helix-like DNA-binding domain superfamily/Winged helix DNA-binding domain"/>
    <property type="match status" value="1"/>
</dbReference>
<dbReference type="InterPro" id="IPR005561">
    <property type="entry name" value="ANTAR"/>
</dbReference>
<gene>
    <name evidence="4" type="ORF">M4V62_06415</name>
</gene>
<dbReference type="Pfam" id="PF03861">
    <property type="entry name" value="ANTAR"/>
    <property type="match status" value="1"/>
</dbReference>
<dbReference type="InterPro" id="IPR003018">
    <property type="entry name" value="GAF"/>
</dbReference>
<name>A0ABY4PP06_9ACTN</name>
<dbReference type="InterPro" id="IPR036388">
    <property type="entry name" value="WH-like_DNA-bd_sf"/>
</dbReference>
<dbReference type="SUPFAM" id="SSF55781">
    <property type="entry name" value="GAF domain-like"/>
    <property type="match status" value="1"/>
</dbReference>
<dbReference type="PROSITE" id="PS50921">
    <property type="entry name" value="ANTAR"/>
    <property type="match status" value="1"/>
</dbReference>
<keyword evidence="1" id="KW-0805">Transcription regulation</keyword>
<dbReference type="Proteomes" id="UP000829992">
    <property type="component" value="Chromosome"/>
</dbReference>